<proteinExistence type="predicted"/>
<keyword evidence="2" id="KW-1185">Reference proteome</keyword>
<accession>A0ABV9I818</accession>
<comment type="caution">
    <text evidence="1">The sequence shown here is derived from an EMBL/GenBank/DDBJ whole genome shotgun (WGS) entry which is preliminary data.</text>
</comment>
<gene>
    <name evidence="1" type="ORF">ACFO0D_08875</name>
</gene>
<evidence type="ECO:0000313" key="2">
    <source>
        <dbReference type="Proteomes" id="UP001595952"/>
    </source>
</evidence>
<name>A0ABV9I818_9DEIO</name>
<dbReference type="Proteomes" id="UP001595952">
    <property type="component" value="Unassembled WGS sequence"/>
</dbReference>
<dbReference type="EMBL" id="JBHSEI010000005">
    <property type="protein sequence ID" value="MFC4638459.1"/>
    <property type="molecule type" value="Genomic_DNA"/>
</dbReference>
<organism evidence="1 2">
    <name type="scientific">Deinococcus hohokamensis</name>
    <dbReference type="NCBI Taxonomy" id="309883"/>
    <lineage>
        <taxon>Bacteria</taxon>
        <taxon>Thermotogati</taxon>
        <taxon>Deinococcota</taxon>
        <taxon>Deinococci</taxon>
        <taxon>Deinococcales</taxon>
        <taxon>Deinococcaceae</taxon>
        <taxon>Deinococcus</taxon>
    </lineage>
</organism>
<sequence>MHHPVHSPLADQARLDALRAMLLRLIEDGRLTDDEMQLLINTRTALDLPAPAVRSLRAEVYHTALLRAQKSGIVDVRDAELLDRIVQFINGGAWLSEHFDVPQED</sequence>
<reference evidence="2" key="1">
    <citation type="journal article" date="2019" name="Int. J. Syst. Evol. Microbiol.">
        <title>The Global Catalogue of Microorganisms (GCM) 10K type strain sequencing project: providing services to taxonomists for standard genome sequencing and annotation.</title>
        <authorList>
            <consortium name="The Broad Institute Genomics Platform"/>
            <consortium name="The Broad Institute Genome Sequencing Center for Infectious Disease"/>
            <person name="Wu L."/>
            <person name="Ma J."/>
        </authorList>
    </citation>
    <scope>NUCLEOTIDE SEQUENCE [LARGE SCALE GENOMIC DNA]</scope>
    <source>
        <strain evidence="2">CCUG 55995</strain>
    </source>
</reference>
<protein>
    <submittedName>
        <fullName evidence="1">Uncharacterized protein</fullName>
    </submittedName>
</protein>
<evidence type="ECO:0000313" key="1">
    <source>
        <dbReference type="EMBL" id="MFC4638459.1"/>
    </source>
</evidence>
<dbReference type="RefSeq" id="WP_380061463.1">
    <property type="nucleotide sequence ID" value="NZ_JBHSEI010000005.1"/>
</dbReference>